<dbReference type="EMBL" id="JAUUUU010000001">
    <property type="protein sequence ID" value="MDP1519759.1"/>
    <property type="molecule type" value="Genomic_DNA"/>
</dbReference>
<dbReference type="PROSITE" id="PS51781">
    <property type="entry name" value="SH3B"/>
    <property type="match status" value="1"/>
</dbReference>
<reference evidence="10" key="1">
    <citation type="journal article" date="2010" name="Int. J. Syst. Evol. Microbiol.">
        <title>Porticoccus litoralis gen. nov., sp. nov., a gammaproteobacterium isolated from the Yellow Sea.</title>
        <authorList>
            <person name="Oh H.M."/>
            <person name="Kim H."/>
            <person name="Kim K.M."/>
            <person name="Min G.S."/>
            <person name="Cho J.C."/>
        </authorList>
    </citation>
    <scope>NUCLEOTIDE SEQUENCE</scope>
    <source>
        <strain evidence="10">DSM 25064</strain>
    </source>
</reference>
<reference evidence="10" key="2">
    <citation type="submission" date="2023-08" db="EMBL/GenBank/DDBJ databases">
        <authorList>
            <person name="Luo J."/>
        </authorList>
    </citation>
    <scope>NUCLEOTIDE SEQUENCE</scope>
    <source>
        <strain evidence="10">DSM 25064</strain>
    </source>
</reference>
<keyword evidence="6" id="KW-0175">Coiled coil</keyword>
<evidence type="ECO:0000256" key="6">
    <source>
        <dbReference type="SAM" id="Coils"/>
    </source>
</evidence>
<keyword evidence="4 7" id="KW-1133">Transmembrane helix</keyword>
<evidence type="ECO:0000313" key="10">
    <source>
        <dbReference type="EMBL" id="MDP1519759.1"/>
    </source>
</evidence>
<organism evidence="10 11">
    <name type="scientific">Porticoccus litoralis</name>
    <dbReference type="NCBI Taxonomy" id="434086"/>
    <lineage>
        <taxon>Bacteria</taxon>
        <taxon>Pseudomonadati</taxon>
        <taxon>Pseudomonadota</taxon>
        <taxon>Gammaproteobacteria</taxon>
        <taxon>Cellvibrionales</taxon>
        <taxon>Porticoccaceae</taxon>
        <taxon>Porticoccus</taxon>
    </lineage>
</organism>
<proteinExistence type="predicted"/>
<dbReference type="RefSeq" id="WP_305169268.1">
    <property type="nucleotide sequence ID" value="NZ_JAUUUU010000001.1"/>
</dbReference>
<dbReference type="InterPro" id="IPR016476">
    <property type="entry name" value="SH3_dom_pro"/>
</dbReference>
<evidence type="ECO:0000259" key="9">
    <source>
        <dbReference type="PROSITE" id="PS51781"/>
    </source>
</evidence>
<feature type="coiled-coil region" evidence="6">
    <location>
        <begin position="90"/>
        <end position="183"/>
    </location>
</feature>
<comment type="subcellular location">
    <subcellularLocation>
        <location evidence="1">Membrane</location>
        <topology evidence="1">Single-pass membrane protein</topology>
    </subcellularLocation>
</comment>
<evidence type="ECO:0000256" key="7">
    <source>
        <dbReference type="SAM" id="Phobius"/>
    </source>
</evidence>
<dbReference type="GO" id="GO:0016020">
    <property type="term" value="C:membrane"/>
    <property type="evidence" value="ECO:0007669"/>
    <property type="project" value="UniProtKB-SubCell"/>
</dbReference>
<keyword evidence="5 7" id="KW-0472">Membrane</keyword>
<feature type="signal peptide" evidence="8">
    <location>
        <begin position="1"/>
        <end position="18"/>
    </location>
</feature>
<dbReference type="Gene3D" id="2.30.30.40">
    <property type="entry name" value="SH3 Domains"/>
    <property type="match status" value="1"/>
</dbReference>
<sequence>MRIITAAILVLLAFNLQAETVYVSDEYRVPLRSSPCPRCSILHKGIKSGTAMTLVETNAEGWSHVTTSSGLDGWMPSHYLQNEPTARKLIESMKERTAAAEQQATQLKEQLALLQEENDQLTSHLESLQSNNEGISSELQSIKKISANAVAISQQNKELLERNGMLQSEIDVLKASNERLSNNERNTWFLYGALAVVMGSLLTLLLPRLKKRKRFSEWA</sequence>
<gene>
    <name evidence="10" type="ORF">Q8A57_02115</name>
</gene>
<evidence type="ECO:0000256" key="3">
    <source>
        <dbReference type="ARBA" id="ARBA00022729"/>
    </source>
</evidence>
<protein>
    <submittedName>
        <fullName evidence="10">TIGR04211 family SH3 domain-containing protein</fullName>
    </submittedName>
</protein>
<accession>A0AAW8B1X1</accession>
<evidence type="ECO:0000256" key="8">
    <source>
        <dbReference type="SAM" id="SignalP"/>
    </source>
</evidence>
<keyword evidence="3 8" id="KW-0732">Signal</keyword>
<evidence type="ECO:0000256" key="2">
    <source>
        <dbReference type="ARBA" id="ARBA00022692"/>
    </source>
</evidence>
<keyword evidence="2 7" id="KW-0812">Transmembrane</keyword>
<dbReference type="InterPro" id="IPR003646">
    <property type="entry name" value="SH3-like_bac-type"/>
</dbReference>
<dbReference type="NCBIfam" id="TIGR04211">
    <property type="entry name" value="SH3_and_anchor"/>
    <property type="match status" value="1"/>
</dbReference>
<comment type="caution">
    <text evidence="10">The sequence shown here is derived from an EMBL/GenBank/DDBJ whole genome shotgun (WGS) entry which is preliminary data.</text>
</comment>
<feature type="transmembrane region" description="Helical" evidence="7">
    <location>
        <begin position="188"/>
        <end position="206"/>
    </location>
</feature>
<feature type="chain" id="PRO_5043712294" evidence="8">
    <location>
        <begin position="19"/>
        <end position="219"/>
    </location>
</feature>
<name>A0AAW8B1X1_9GAMM</name>
<evidence type="ECO:0000313" key="11">
    <source>
        <dbReference type="Proteomes" id="UP001178354"/>
    </source>
</evidence>
<evidence type="ECO:0000256" key="4">
    <source>
        <dbReference type="ARBA" id="ARBA00022989"/>
    </source>
</evidence>
<feature type="domain" description="SH3b" evidence="9">
    <location>
        <begin position="18"/>
        <end position="84"/>
    </location>
</feature>
<evidence type="ECO:0000256" key="1">
    <source>
        <dbReference type="ARBA" id="ARBA00004167"/>
    </source>
</evidence>
<evidence type="ECO:0000256" key="5">
    <source>
        <dbReference type="ARBA" id="ARBA00023136"/>
    </source>
</evidence>
<dbReference type="AlphaFoldDB" id="A0AAW8B1X1"/>
<keyword evidence="11" id="KW-1185">Reference proteome</keyword>
<dbReference type="Proteomes" id="UP001178354">
    <property type="component" value="Unassembled WGS sequence"/>
</dbReference>